<keyword evidence="3 6" id="KW-0808">Transferase</keyword>
<dbReference type="EC" id="2.1.1.274" evidence="6"/>
<dbReference type="EMBL" id="KJ996011">
    <property type="protein sequence ID" value="AIN76709.1"/>
    <property type="molecule type" value="mRNA"/>
</dbReference>
<dbReference type="Gene3D" id="3.40.50.150">
    <property type="entry name" value="Vaccinia Virus protein VP39"/>
    <property type="match status" value="1"/>
</dbReference>
<dbReference type="GO" id="GO:0008168">
    <property type="term" value="F:methyltransferase activity"/>
    <property type="evidence" value="ECO:0007669"/>
    <property type="project" value="UniProtKB-KW"/>
</dbReference>
<evidence type="ECO:0000256" key="3">
    <source>
        <dbReference type="ARBA" id="ARBA00022679"/>
    </source>
</evidence>
<dbReference type="AlphaFoldDB" id="A0A088Q097"/>
<dbReference type="PANTHER" id="PTHR31009">
    <property type="entry name" value="S-ADENOSYL-L-METHIONINE:CARBOXYL METHYLTRANSFERASE FAMILY PROTEIN"/>
    <property type="match status" value="1"/>
</dbReference>
<evidence type="ECO:0000256" key="2">
    <source>
        <dbReference type="ARBA" id="ARBA00022603"/>
    </source>
</evidence>
<dbReference type="Gene3D" id="1.10.1200.270">
    <property type="entry name" value="Methyltransferase, alpha-helical capping domain"/>
    <property type="match status" value="1"/>
</dbReference>
<name>A0A088Q097_ARTAN</name>
<dbReference type="GO" id="GO:0046872">
    <property type="term" value="F:metal ion binding"/>
    <property type="evidence" value="ECO:0007669"/>
    <property type="project" value="UniProtKB-KW"/>
</dbReference>
<comment type="similarity">
    <text evidence="1">Belongs to the methyltransferase superfamily. Type-7 methyltransferase family.</text>
</comment>
<dbReference type="InterPro" id="IPR005299">
    <property type="entry name" value="MeTrfase_7"/>
</dbReference>
<evidence type="ECO:0000256" key="4">
    <source>
        <dbReference type="ARBA" id="ARBA00022723"/>
    </source>
</evidence>
<keyword evidence="4" id="KW-0479">Metal-binding</keyword>
<reference evidence="6" key="1">
    <citation type="submission" date="2014-06" db="EMBL/GenBank/DDBJ databases">
        <authorList>
            <person name="Zhao T."/>
            <person name="Zhang M."/>
            <person name="Liao Z."/>
            <person name="Zhao K."/>
            <person name="Zhou H."/>
        </authorList>
    </citation>
    <scope>NUCLEOTIDE SEQUENCE</scope>
</reference>
<evidence type="ECO:0000256" key="5">
    <source>
        <dbReference type="ARBA" id="ARBA00022842"/>
    </source>
</evidence>
<sequence length="370" mass="41843">MDVSQVLCMNGGDGDYSYSNNSLLQREVISMTQPIIEDALMNLYCDMNFPKTLIMADLGCSSGPNTFLVASELVKSIDKIRRELGQDESPEIQIYLNDLPSNDFNTIFHSVSDFIKNLAKQTRVTKSSSKPPCYFSGVPGSFYTRLFLKQSVHFVHSSYSLMWLSQVPELAKTNKGNIYMSRTSPPSVIRAYREQFQKDFTLFLKCRGEEVVSGGRMVLTILGRRSDDPCSKECCYVWELLATALNELVFEGLIEEAKMDSFNIPQYTPCAKEVSNEVEKEGSFEIDYLEVSEVDWDACTNHNLNFTKDDAKGYNMGKCMRAVAEPLILSHFGESIVEEVFMRYTNIIKNRMSIEKAKLVNVSVSLARKG</sequence>
<keyword evidence="2 6" id="KW-0489">Methyltransferase</keyword>
<dbReference type="GO" id="GO:0032259">
    <property type="term" value="P:methylation"/>
    <property type="evidence" value="ECO:0007669"/>
    <property type="project" value="UniProtKB-KW"/>
</dbReference>
<dbReference type="Pfam" id="PF03492">
    <property type="entry name" value="Methyltransf_7"/>
    <property type="match status" value="1"/>
</dbReference>
<proteinExistence type="evidence at transcript level"/>
<gene>
    <name evidence="6" type="primary">SAMT</name>
</gene>
<evidence type="ECO:0000256" key="1">
    <source>
        <dbReference type="ARBA" id="ARBA00007967"/>
    </source>
</evidence>
<protein>
    <submittedName>
        <fullName evidence="6">Salicylic acid carboxy methyl transferase</fullName>
        <ecNumber evidence="6">2.1.1.274</ecNumber>
    </submittedName>
</protein>
<dbReference type="InterPro" id="IPR029063">
    <property type="entry name" value="SAM-dependent_MTases_sf"/>
</dbReference>
<dbReference type="InterPro" id="IPR042086">
    <property type="entry name" value="MeTrfase_capping"/>
</dbReference>
<evidence type="ECO:0000313" key="6">
    <source>
        <dbReference type="EMBL" id="AIN76709.1"/>
    </source>
</evidence>
<keyword evidence="5" id="KW-0460">Magnesium</keyword>
<accession>A0A088Q097</accession>
<organism evidence="6">
    <name type="scientific">Artemisia annua</name>
    <name type="common">Sweet wormwood</name>
    <dbReference type="NCBI Taxonomy" id="35608"/>
    <lineage>
        <taxon>Eukaryota</taxon>
        <taxon>Viridiplantae</taxon>
        <taxon>Streptophyta</taxon>
        <taxon>Embryophyta</taxon>
        <taxon>Tracheophyta</taxon>
        <taxon>Spermatophyta</taxon>
        <taxon>Magnoliopsida</taxon>
        <taxon>eudicotyledons</taxon>
        <taxon>Gunneridae</taxon>
        <taxon>Pentapetalae</taxon>
        <taxon>asterids</taxon>
        <taxon>campanulids</taxon>
        <taxon>Asterales</taxon>
        <taxon>Asteraceae</taxon>
        <taxon>Asteroideae</taxon>
        <taxon>Anthemideae</taxon>
        <taxon>Artemisiinae</taxon>
        <taxon>Artemisia</taxon>
    </lineage>
</organism>
<dbReference type="SUPFAM" id="SSF53335">
    <property type="entry name" value="S-adenosyl-L-methionine-dependent methyltransferases"/>
    <property type="match status" value="1"/>
</dbReference>